<proteinExistence type="inferred from homology"/>
<dbReference type="Proteomes" id="UP000261380">
    <property type="component" value="Unplaced"/>
</dbReference>
<dbReference type="InterPro" id="IPR015590">
    <property type="entry name" value="Aldehyde_DH_dom"/>
</dbReference>
<dbReference type="GO" id="GO:0006081">
    <property type="term" value="P:aldehyde metabolic process"/>
    <property type="evidence" value="ECO:0007669"/>
    <property type="project" value="InterPro"/>
</dbReference>
<dbReference type="FunFam" id="3.40.309.10:FF:000034">
    <property type="entry name" value="Aldehyde dehydrogenase, dimeric NADP-preferring"/>
    <property type="match status" value="1"/>
</dbReference>
<organism evidence="4 5">
    <name type="scientific">Xiphophorus couchianus</name>
    <name type="common">Monterrey platyfish</name>
    <dbReference type="NCBI Taxonomy" id="32473"/>
    <lineage>
        <taxon>Eukaryota</taxon>
        <taxon>Metazoa</taxon>
        <taxon>Chordata</taxon>
        <taxon>Craniata</taxon>
        <taxon>Vertebrata</taxon>
        <taxon>Euteleostomi</taxon>
        <taxon>Actinopterygii</taxon>
        <taxon>Neopterygii</taxon>
        <taxon>Teleostei</taxon>
        <taxon>Neoteleostei</taxon>
        <taxon>Acanthomorphata</taxon>
        <taxon>Ovalentaria</taxon>
        <taxon>Atherinomorphae</taxon>
        <taxon>Cyprinodontiformes</taxon>
        <taxon>Poeciliidae</taxon>
        <taxon>Poeciliinae</taxon>
        <taxon>Xiphophorus</taxon>
    </lineage>
</organism>
<evidence type="ECO:0000256" key="1">
    <source>
        <dbReference type="ARBA" id="ARBA00009986"/>
    </source>
</evidence>
<dbReference type="GeneTree" id="ENSGT00940000157944"/>
<accession>A0A3B5LF39</accession>
<dbReference type="AlphaFoldDB" id="A0A3B5LF39"/>
<dbReference type="Ensembl" id="ENSXCOT00000010908.1">
    <property type="protein sequence ID" value="ENSXCOP00000010783.1"/>
    <property type="gene ID" value="ENSXCOG00000008139.1"/>
</dbReference>
<dbReference type="GO" id="GO:0005737">
    <property type="term" value="C:cytoplasm"/>
    <property type="evidence" value="ECO:0007669"/>
    <property type="project" value="TreeGrafter"/>
</dbReference>
<dbReference type="GO" id="GO:0004029">
    <property type="term" value="F:aldehyde dehydrogenase (NAD+) activity"/>
    <property type="evidence" value="ECO:0007669"/>
    <property type="project" value="TreeGrafter"/>
</dbReference>
<dbReference type="PANTHER" id="PTHR43570">
    <property type="entry name" value="ALDEHYDE DEHYDROGENASE"/>
    <property type="match status" value="1"/>
</dbReference>
<dbReference type="STRING" id="32473.ENSXCOP00000010783"/>
<dbReference type="InterPro" id="IPR012394">
    <property type="entry name" value="Aldehyde_DH_NAD(P)"/>
</dbReference>
<evidence type="ECO:0000256" key="2">
    <source>
        <dbReference type="ARBA" id="ARBA00023002"/>
    </source>
</evidence>
<dbReference type="Pfam" id="PF00171">
    <property type="entry name" value="Aldedh"/>
    <property type="match status" value="1"/>
</dbReference>
<evidence type="ECO:0000313" key="4">
    <source>
        <dbReference type="Ensembl" id="ENSXCOP00000010783.1"/>
    </source>
</evidence>
<dbReference type="PANTHER" id="PTHR43570:SF22">
    <property type="entry name" value="ALDEHYDE DEHYDROGENASE"/>
    <property type="match status" value="1"/>
</dbReference>
<dbReference type="InterPro" id="IPR016161">
    <property type="entry name" value="Ald_DH/histidinol_DH"/>
</dbReference>
<dbReference type="SUPFAM" id="SSF53720">
    <property type="entry name" value="ALDH-like"/>
    <property type="match status" value="1"/>
</dbReference>
<comment type="similarity">
    <text evidence="1">Belongs to the aldehyde dehydrogenase family.</text>
</comment>
<keyword evidence="5" id="KW-1185">Reference proteome</keyword>
<evidence type="ECO:0000259" key="3">
    <source>
        <dbReference type="Pfam" id="PF00171"/>
    </source>
</evidence>
<name>A0A3B5LF39_9TELE</name>
<protein>
    <recommendedName>
        <fullName evidence="3">Aldehyde dehydrogenase domain-containing protein</fullName>
    </recommendedName>
</protein>
<sequence length="101" mass="11339">MQEEIFGPVLPIVTVSDMEDAINFINEREKPLALYIFCSDQKAIKRMIEETTSGGVTVNDVMMHYTVSSLPFGGVGENHDKNHPVQSVTDLFNTLTFNVFK</sequence>
<reference evidence="4" key="2">
    <citation type="submission" date="2025-09" db="UniProtKB">
        <authorList>
            <consortium name="Ensembl"/>
        </authorList>
    </citation>
    <scope>IDENTIFICATION</scope>
</reference>
<dbReference type="GO" id="GO:0004028">
    <property type="term" value="F:3-chloroallyl aldehyde dehydrogenase activity"/>
    <property type="evidence" value="ECO:0007669"/>
    <property type="project" value="TreeGrafter"/>
</dbReference>
<keyword evidence="2" id="KW-0560">Oxidoreductase</keyword>
<dbReference type="Gene3D" id="3.40.309.10">
    <property type="entry name" value="Aldehyde Dehydrogenase, Chain A, domain 2"/>
    <property type="match status" value="1"/>
</dbReference>
<feature type="domain" description="Aldehyde dehydrogenase" evidence="3">
    <location>
        <begin position="1"/>
        <end position="77"/>
    </location>
</feature>
<dbReference type="InterPro" id="IPR016163">
    <property type="entry name" value="Ald_DH_C"/>
</dbReference>
<reference evidence="4" key="1">
    <citation type="submission" date="2025-08" db="UniProtKB">
        <authorList>
            <consortium name="Ensembl"/>
        </authorList>
    </citation>
    <scope>IDENTIFICATION</scope>
</reference>
<evidence type="ECO:0000313" key="5">
    <source>
        <dbReference type="Proteomes" id="UP000261380"/>
    </source>
</evidence>